<feature type="chain" id="PRO_5005892336" evidence="1">
    <location>
        <begin position="18"/>
        <end position="155"/>
    </location>
</feature>
<dbReference type="InterPro" id="IPR036444">
    <property type="entry name" value="PLipase_A2_dom_sf"/>
</dbReference>
<dbReference type="SUPFAM" id="SSF48619">
    <property type="entry name" value="Phospholipase A2, PLA2"/>
    <property type="match status" value="1"/>
</dbReference>
<sequence length="155" mass="17598">MFLIFFHILIYSFIIKGEEQSWECGNDDFTKLLSESSVDGNCPELKWEINGCCLKHDDCYDKQLGRTYCDDTFCNCLSNVTISNKKCHEDDAESFCILVREFGEGAYNASAPHLHTEVPKIIQTTLKPKNVTIKGKNYESGSIKSRSERMASGYV</sequence>
<evidence type="ECO:0000256" key="1">
    <source>
        <dbReference type="SAM" id="SignalP"/>
    </source>
</evidence>
<dbReference type="GO" id="GO:0006644">
    <property type="term" value="P:phospholipid metabolic process"/>
    <property type="evidence" value="ECO:0007669"/>
    <property type="project" value="InterPro"/>
</dbReference>
<proteinExistence type="predicted"/>
<evidence type="ECO:0000313" key="3">
    <source>
        <dbReference type="WBParaSite" id="PTRK_0001334900.1"/>
    </source>
</evidence>
<reference evidence="3" key="1">
    <citation type="submission" date="2017-02" db="UniProtKB">
        <authorList>
            <consortium name="WormBaseParasite"/>
        </authorList>
    </citation>
    <scope>IDENTIFICATION</scope>
</reference>
<keyword evidence="2" id="KW-1185">Reference proteome</keyword>
<evidence type="ECO:0000313" key="2">
    <source>
        <dbReference type="Proteomes" id="UP000038045"/>
    </source>
</evidence>
<dbReference type="InterPro" id="IPR053322">
    <property type="entry name" value="PLA2-like"/>
</dbReference>
<name>A0A0N4ZXD5_PARTI</name>
<dbReference type="PANTHER" id="PTHR34228:SF3">
    <property type="entry name" value="PHOSPHOLIPASE A2-LIKE PROTEIN Y52B11A.8"/>
    <property type="match status" value="1"/>
</dbReference>
<accession>A0A0N4ZXD5</accession>
<dbReference type="PANTHER" id="PTHR34228">
    <property type="entry name" value="PROTEIN CBG09474-RELATED"/>
    <property type="match status" value="1"/>
</dbReference>
<keyword evidence="1" id="KW-0732">Signal</keyword>
<dbReference type="Proteomes" id="UP000038045">
    <property type="component" value="Unplaced"/>
</dbReference>
<feature type="signal peptide" evidence="1">
    <location>
        <begin position="1"/>
        <end position="17"/>
    </location>
</feature>
<dbReference type="GO" id="GO:0004623">
    <property type="term" value="F:phospholipase A2 activity"/>
    <property type="evidence" value="ECO:0007669"/>
    <property type="project" value="InterPro"/>
</dbReference>
<dbReference type="GO" id="GO:0050482">
    <property type="term" value="P:arachidonate secretion"/>
    <property type="evidence" value="ECO:0007669"/>
    <property type="project" value="InterPro"/>
</dbReference>
<protein>
    <submittedName>
        <fullName evidence="3">Phospholipase A(2)</fullName>
    </submittedName>
</protein>
<dbReference type="WBParaSite" id="PTRK_0001334900.1">
    <property type="protein sequence ID" value="PTRK_0001334900.1"/>
    <property type="gene ID" value="PTRK_0001334900"/>
</dbReference>
<dbReference type="AlphaFoldDB" id="A0A0N4ZXD5"/>
<organism evidence="2 3">
    <name type="scientific">Parastrongyloides trichosuri</name>
    <name type="common">Possum-specific nematode worm</name>
    <dbReference type="NCBI Taxonomy" id="131310"/>
    <lineage>
        <taxon>Eukaryota</taxon>
        <taxon>Metazoa</taxon>
        <taxon>Ecdysozoa</taxon>
        <taxon>Nematoda</taxon>
        <taxon>Chromadorea</taxon>
        <taxon>Rhabditida</taxon>
        <taxon>Tylenchina</taxon>
        <taxon>Panagrolaimomorpha</taxon>
        <taxon>Strongyloidoidea</taxon>
        <taxon>Strongyloididae</taxon>
        <taxon>Parastrongyloides</taxon>
    </lineage>
</organism>